<dbReference type="EMBL" id="BSXT01004021">
    <property type="protein sequence ID" value="GMF56478.1"/>
    <property type="molecule type" value="Genomic_DNA"/>
</dbReference>
<proteinExistence type="predicted"/>
<sequence length="154" mass="15198">MDGLPDTEAPLQPRQVERYDQAAPTSFRHRLTSGGELSESPAPLRRPRLTEAGCVGAEETELSGGDVEPTAESPGSVEDSAVTGVGGLAEAHSAPARGILGGVSKVEAWPPGSPELGSESGAAVSAADGANGDAVVGETAGAVSAGGEPLVETA</sequence>
<protein>
    <submittedName>
        <fullName evidence="2">Unnamed protein product</fullName>
    </submittedName>
</protein>
<feature type="region of interest" description="Disordered" evidence="1">
    <location>
        <begin position="1"/>
        <end position="81"/>
    </location>
</feature>
<accession>A0A9W6Y939</accession>
<keyword evidence="3" id="KW-1185">Reference proteome</keyword>
<name>A0A9W6Y939_9STRA</name>
<reference evidence="2" key="1">
    <citation type="submission" date="2023-04" db="EMBL/GenBank/DDBJ databases">
        <title>Phytophthora fragariaefolia NBRC 109709.</title>
        <authorList>
            <person name="Ichikawa N."/>
            <person name="Sato H."/>
            <person name="Tonouchi N."/>
        </authorList>
    </citation>
    <scope>NUCLEOTIDE SEQUENCE</scope>
    <source>
        <strain evidence="2">NBRC 109709</strain>
    </source>
</reference>
<comment type="caution">
    <text evidence="2">The sequence shown here is derived from an EMBL/GenBank/DDBJ whole genome shotgun (WGS) entry which is preliminary data.</text>
</comment>
<evidence type="ECO:0000313" key="3">
    <source>
        <dbReference type="Proteomes" id="UP001165121"/>
    </source>
</evidence>
<dbReference type="Proteomes" id="UP001165121">
    <property type="component" value="Unassembled WGS sequence"/>
</dbReference>
<dbReference type="AlphaFoldDB" id="A0A9W6Y939"/>
<gene>
    <name evidence="2" type="ORF">Pfra01_002396500</name>
</gene>
<organism evidence="2 3">
    <name type="scientific">Phytophthora fragariaefolia</name>
    <dbReference type="NCBI Taxonomy" id="1490495"/>
    <lineage>
        <taxon>Eukaryota</taxon>
        <taxon>Sar</taxon>
        <taxon>Stramenopiles</taxon>
        <taxon>Oomycota</taxon>
        <taxon>Peronosporomycetes</taxon>
        <taxon>Peronosporales</taxon>
        <taxon>Peronosporaceae</taxon>
        <taxon>Phytophthora</taxon>
    </lineage>
</organism>
<evidence type="ECO:0000313" key="2">
    <source>
        <dbReference type="EMBL" id="GMF56478.1"/>
    </source>
</evidence>
<evidence type="ECO:0000256" key="1">
    <source>
        <dbReference type="SAM" id="MobiDB-lite"/>
    </source>
</evidence>